<reference evidence="5 6" key="1">
    <citation type="submission" date="2024-10" db="EMBL/GenBank/DDBJ databases">
        <title>The Natural Products Discovery Center: Release of the First 8490 Sequenced Strains for Exploring Actinobacteria Biosynthetic Diversity.</title>
        <authorList>
            <person name="Kalkreuter E."/>
            <person name="Kautsar S.A."/>
            <person name="Yang D."/>
            <person name="Bader C.D."/>
            <person name="Teijaro C.N."/>
            <person name="Fluegel L."/>
            <person name="Davis C.M."/>
            <person name="Simpson J.R."/>
            <person name="Lauterbach L."/>
            <person name="Steele A.D."/>
            <person name="Gui C."/>
            <person name="Meng S."/>
            <person name="Li G."/>
            <person name="Viehrig K."/>
            <person name="Ye F."/>
            <person name="Su P."/>
            <person name="Kiefer A.F."/>
            <person name="Nichols A."/>
            <person name="Cepeda A.J."/>
            <person name="Yan W."/>
            <person name="Fan B."/>
            <person name="Jiang Y."/>
            <person name="Adhikari A."/>
            <person name="Zheng C.-J."/>
            <person name="Schuster L."/>
            <person name="Cowan T.M."/>
            <person name="Smanski M.J."/>
            <person name="Chevrette M.G."/>
            <person name="De Carvalho L.P.S."/>
            <person name="Shen B."/>
        </authorList>
    </citation>
    <scope>NUCLEOTIDE SEQUENCE [LARGE SCALE GENOMIC DNA]</scope>
    <source>
        <strain evidence="5 6">NPDC002173</strain>
    </source>
</reference>
<gene>
    <name evidence="5" type="ORF">ACFYXI_40355</name>
</gene>
<keyword evidence="6" id="KW-1185">Reference proteome</keyword>
<evidence type="ECO:0000256" key="2">
    <source>
        <dbReference type="ARBA" id="ARBA00023315"/>
    </source>
</evidence>
<accession>A0ABW6T3N7</accession>
<comment type="similarity">
    <text evidence="3">Belongs to the acetyltransferase family. RimJ subfamily.</text>
</comment>
<dbReference type="PANTHER" id="PTHR43792:SF8">
    <property type="entry name" value="[RIBOSOMAL PROTEIN US5]-ALANINE N-ACETYLTRANSFERASE"/>
    <property type="match status" value="1"/>
</dbReference>
<keyword evidence="2 5" id="KW-0012">Acyltransferase</keyword>
<organism evidence="5 6">
    <name type="scientific">Microtetraspora malaysiensis</name>
    <dbReference type="NCBI Taxonomy" id="161358"/>
    <lineage>
        <taxon>Bacteria</taxon>
        <taxon>Bacillati</taxon>
        <taxon>Actinomycetota</taxon>
        <taxon>Actinomycetes</taxon>
        <taxon>Streptosporangiales</taxon>
        <taxon>Streptosporangiaceae</taxon>
        <taxon>Microtetraspora</taxon>
    </lineage>
</organism>
<comment type="caution">
    <text evidence="5">The sequence shown here is derived from an EMBL/GenBank/DDBJ whole genome shotgun (WGS) entry which is preliminary data.</text>
</comment>
<evidence type="ECO:0000256" key="1">
    <source>
        <dbReference type="ARBA" id="ARBA00022679"/>
    </source>
</evidence>
<dbReference type="PROSITE" id="PS51186">
    <property type="entry name" value="GNAT"/>
    <property type="match status" value="1"/>
</dbReference>
<protein>
    <submittedName>
        <fullName evidence="5">GNAT family N-acetyltransferase</fullName>
        <ecNumber evidence="5">2.3.-.-</ecNumber>
    </submittedName>
</protein>
<evidence type="ECO:0000259" key="4">
    <source>
        <dbReference type="PROSITE" id="PS51186"/>
    </source>
</evidence>
<proteinExistence type="inferred from homology"/>
<name>A0ABW6T3N7_9ACTN</name>
<evidence type="ECO:0000313" key="6">
    <source>
        <dbReference type="Proteomes" id="UP001602013"/>
    </source>
</evidence>
<dbReference type="Gene3D" id="3.40.630.30">
    <property type="match status" value="1"/>
</dbReference>
<dbReference type="InterPro" id="IPR000182">
    <property type="entry name" value="GNAT_dom"/>
</dbReference>
<dbReference type="SUPFAM" id="SSF55729">
    <property type="entry name" value="Acyl-CoA N-acyltransferases (Nat)"/>
    <property type="match status" value="1"/>
</dbReference>
<dbReference type="RefSeq" id="WP_387418012.1">
    <property type="nucleotide sequence ID" value="NZ_CP191998.1"/>
</dbReference>
<keyword evidence="1 5" id="KW-0808">Transferase</keyword>
<dbReference type="InterPro" id="IPR016181">
    <property type="entry name" value="Acyl_CoA_acyltransferase"/>
</dbReference>
<sequence>MISDDDAEEARRAAVIDADHTAPRGDPSRVILRGITRHDQDEFLRLARASVDLHHPWMSLPATAEEFEAYVGRFDDQLSNQGLLVCVRDTGAIAGNVNINSIIRGRFQSASLGYAAFAPTAGQGYMFEGLGLVLRYAFEQLRLHRLEAQIQPDNHASLRLVQRLGFRCEGYAPDLLYIDGAWRDHERWAITNTMAGIPSAPHPTLPIR</sequence>
<dbReference type="Proteomes" id="UP001602013">
    <property type="component" value="Unassembled WGS sequence"/>
</dbReference>
<dbReference type="Pfam" id="PF13302">
    <property type="entry name" value="Acetyltransf_3"/>
    <property type="match status" value="1"/>
</dbReference>
<dbReference type="GO" id="GO:0016746">
    <property type="term" value="F:acyltransferase activity"/>
    <property type="evidence" value="ECO:0007669"/>
    <property type="project" value="UniProtKB-KW"/>
</dbReference>
<dbReference type="PANTHER" id="PTHR43792">
    <property type="entry name" value="GNAT FAMILY, PUTATIVE (AFU_ORTHOLOGUE AFUA_3G00765)-RELATED-RELATED"/>
    <property type="match status" value="1"/>
</dbReference>
<dbReference type="EMBL" id="JBIASD010000056">
    <property type="protein sequence ID" value="MFF3671856.1"/>
    <property type="molecule type" value="Genomic_DNA"/>
</dbReference>
<dbReference type="InterPro" id="IPR051531">
    <property type="entry name" value="N-acetyltransferase"/>
</dbReference>
<evidence type="ECO:0000313" key="5">
    <source>
        <dbReference type="EMBL" id="MFF3671856.1"/>
    </source>
</evidence>
<evidence type="ECO:0000256" key="3">
    <source>
        <dbReference type="ARBA" id="ARBA00038502"/>
    </source>
</evidence>
<feature type="domain" description="N-acetyltransferase" evidence="4">
    <location>
        <begin position="30"/>
        <end position="193"/>
    </location>
</feature>
<dbReference type="EC" id="2.3.-.-" evidence="5"/>